<dbReference type="InterPro" id="IPR001304">
    <property type="entry name" value="C-type_lectin-like"/>
</dbReference>
<sequence length="193" mass="21769">MHLCIWFFNIKKTMLKYFLLLTFIQICFSSCPTGTNASFTNPNNCYLFVSKKLEFITAEGYCRENGGHLTSISNAFDNMFLSQEAASNIKNNTEGDFWIGGTNELIPGTWTWMDGSPFTFTDWMKGQPENVSISNCAVSSILTSLWTAEDCFKSKTFVCLIPSLISTTTTTTTTTVKRTTTHKPYKCENVKKK</sequence>
<dbReference type="PROSITE" id="PS50041">
    <property type="entry name" value="C_TYPE_LECTIN_2"/>
    <property type="match status" value="1"/>
</dbReference>
<organism evidence="3 4">
    <name type="scientific">Panagrolaimus superbus</name>
    <dbReference type="NCBI Taxonomy" id="310955"/>
    <lineage>
        <taxon>Eukaryota</taxon>
        <taxon>Metazoa</taxon>
        <taxon>Ecdysozoa</taxon>
        <taxon>Nematoda</taxon>
        <taxon>Chromadorea</taxon>
        <taxon>Rhabditida</taxon>
        <taxon>Tylenchina</taxon>
        <taxon>Panagrolaimomorpha</taxon>
        <taxon>Panagrolaimoidea</taxon>
        <taxon>Panagrolaimidae</taxon>
        <taxon>Panagrolaimus</taxon>
    </lineage>
</organism>
<dbReference type="SMART" id="SM00034">
    <property type="entry name" value="CLECT"/>
    <property type="match status" value="1"/>
</dbReference>
<evidence type="ECO:0000256" key="1">
    <source>
        <dbReference type="SAM" id="SignalP"/>
    </source>
</evidence>
<dbReference type="InterPro" id="IPR016186">
    <property type="entry name" value="C-type_lectin-like/link_sf"/>
</dbReference>
<feature type="signal peptide" evidence="1">
    <location>
        <begin position="1"/>
        <end position="29"/>
    </location>
</feature>
<dbReference type="InterPro" id="IPR050111">
    <property type="entry name" value="C-type_lectin/snaclec_domain"/>
</dbReference>
<dbReference type="AlphaFoldDB" id="A0A914Y5Q3"/>
<dbReference type="CDD" id="cd00037">
    <property type="entry name" value="CLECT"/>
    <property type="match status" value="1"/>
</dbReference>
<proteinExistence type="predicted"/>
<dbReference type="WBParaSite" id="PSU_v2.g13004.t1">
    <property type="protein sequence ID" value="PSU_v2.g13004.t1"/>
    <property type="gene ID" value="PSU_v2.g13004"/>
</dbReference>
<protein>
    <submittedName>
        <fullName evidence="4">C-type lectin domain-containing protein</fullName>
    </submittedName>
</protein>
<evidence type="ECO:0000313" key="3">
    <source>
        <dbReference type="Proteomes" id="UP000887577"/>
    </source>
</evidence>
<keyword evidence="1" id="KW-0732">Signal</keyword>
<name>A0A914Y5Q3_9BILA</name>
<reference evidence="4" key="1">
    <citation type="submission" date="2022-11" db="UniProtKB">
        <authorList>
            <consortium name="WormBaseParasite"/>
        </authorList>
    </citation>
    <scope>IDENTIFICATION</scope>
</reference>
<evidence type="ECO:0000259" key="2">
    <source>
        <dbReference type="PROSITE" id="PS50041"/>
    </source>
</evidence>
<dbReference type="InterPro" id="IPR016187">
    <property type="entry name" value="CTDL_fold"/>
</dbReference>
<keyword evidence="3" id="KW-1185">Reference proteome</keyword>
<dbReference type="SUPFAM" id="SSF56436">
    <property type="entry name" value="C-type lectin-like"/>
    <property type="match status" value="1"/>
</dbReference>
<dbReference type="Pfam" id="PF00059">
    <property type="entry name" value="Lectin_C"/>
    <property type="match status" value="1"/>
</dbReference>
<accession>A0A914Y5Q3</accession>
<feature type="chain" id="PRO_5037159125" evidence="1">
    <location>
        <begin position="30"/>
        <end position="193"/>
    </location>
</feature>
<feature type="domain" description="C-type lectin" evidence="2">
    <location>
        <begin position="41"/>
        <end position="160"/>
    </location>
</feature>
<dbReference type="Proteomes" id="UP000887577">
    <property type="component" value="Unplaced"/>
</dbReference>
<dbReference type="Gene3D" id="3.10.100.10">
    <property type="entry name" value="Mannose-Binding Protein A, subunit A"/>
    <property type="match status" value="1"/>
</dbReference>
<dbReference type="PANTHER" id="PTHR22803">
    <property type="entry name" value="MANNOSE, PHOSPHOLIPASE, LECTIN RECEPTOR RELATED"/>
    <property type="match status" value="1"/>
</dbReference>
<evidence type="ECO:0000313" key="4">
    <source>
        <dbReference type="WBParaSite" id="PSU_v2.g13004.t1"/>
    </source>
</evidence>